<evidence type="ECO:0000313" key="1">
    <source>
        <dbReference type="EMBL" id="KAE9014342.1"/>
    </source>
</evidence>
<protein>
    <submittedName>
        <fullName evidence="1">Uncharacterized protein</fullName>
    </submittedName>
</protein>
<reference evidence="3 4" key="1">
    <citation type="submission" date="2018-09" db="EMBL/GenBank/DDBJ databases">
        <title>Genomic investigation of the strawberry pathogen Phytophthora fragariae indicates pathogenicity is determined by transcriptional variation in three key races.</title>
        <authorList>
            <person name="Adams T.M."/>
            <person name="Armitage A.D."/>
            <person name="Sobczyk M.K."/>
            <person name="Bates H.J."/>
            <person name="Dunwell J.M."/>
            <person name="Nellist C.F."/>
            <person name="Harrison R.J."/>
        </authorList>
    </citation>
    <scope>NUCLEOTIDE SEQUENCE [LARGE SCALE GENOMIC DNA]</scope>
    <source>
        <strain evidence="2 3">SCRP249</strain>
        <strain evidence="1 4">SCRP324</strain>
    </source>
</reference>
<gene>
    <name evidence="2" type="ORF">PR001_g13893</name>
    <name evidence="1" type="ORF">PR002_g14242</name>
</gene>
<dbReference type="Proteomes" id="UP000435112">
    <property type="component" value="Unassembled WGS sequence"/>
</dbReference>
<dbReference type="EMBL" id="QXFV01000972">
    <property type="protein sequence ID" value="KAE9019387.1"/>
    <property type="molecule type" value="Genomic_DNA"/>
</dbReference>
<accession>A0A6A3L402</accession>
<sequence>MWRESSVDEFLSCFPADMRATCNVVCPKASKRFVRGLIVTLKFEIRATKWAADFLQIVHTARKQKCVSLHTAIAVKWAICAHVQNRPKARGVHEVLELRRAIEDRGDHTLASAAKHLAIATTAVSELVV</sequence>
<name>A0A6A3L402_9STRA</name>
<evidence type="ECO:0000313" key="3">
    <source>
        <dbReference type="Proteomes" id="UP000429607"/>
    </source>
</evidence>
<dbReference type="OrthoDB" id="71624at2759"/>
<dbReference type="AlphaFoldDB" id="A0A6A3L402"/>
<comment type="caution">
    <text evidence="1">The sequence shown here is derived from an EMBL/GenBank/DDBJ whole genome shotgun (WGS) entry which is preliminary data.</text>
</comment>
<evidence type="ECO:0000313" key="4">
    <source>
        <dbReference type="Proteomes" id="UP000435112"/>
    </source>
</evidence>
<proteinExistence type="predicted"/>
<dbReference type="Proteomes" id="UP000429607">
    <property type="component" value="Unassembled WGS sequence"/>
</dbReference>
<organism evidence="1 4">
    <name type="scientific">Phytophthora rubi</name>
    <dbReference type="NCBI Taxonomy" id="129364"/>
    <lineage>
        <taxon>Eukaryota</taxon>
        <taxon>Sar</taxon>
        <taxon>Stramenopiles</taxon>
        <taxon>Oomycota</taxon>
        <taxon>Peronosporomycetes</taxon>
        <taxon>Peronosporales</taxon>
        <taxon>Peronosporaceae</taxon>
        <taxon>Phytophthora</taxon>
    </lineage>
</organism>
<evidence type="ECO:0000313" key="2">
    <source>
        <dbReference type="EMBL" id="KAE9019387.1"/>
    </source>
</evidence>
<dbReference type="EMBL" id="QXFU01000981">
    <property type="protein sequence ID" value="KAE9014342.1"/>
    <property type="molecule type" value="Genomic_DNA"/>
</dbReference>